<dbReference type="InterPro" id="IPR051678">
    <property type="entry name" value="AGP_Transferase"/>
</dbReference>
<reference evidence="2" key="1">
    <citation type="submission" date="2023-02" db="EMBL/GenBank/DDBJ databases">
        <authorList>
            <person name="Palmer J.M."/>
        </authorList>
    </citation>
    <scope>NUCLEOTIDE SEQUENCE</scope>
    <source>
        <strain evidence="2">FW57</strain>
    </source>
</reference>
<gene>
    <name evidence="2" type="ORF">NEMBOFW57_003033</name>
</gene>
<dbReference type="InterPro" id="IPR002575">
    <property type="entry name" value="Aminoglycoside_PTrfase"/>
</dbReference>
<dbReference type="PANTHER" id="PTHR21310">
    <property type="entry name" value="AMINOGLYCOSIDE PHOSPHOTRANSFERASE-RELATED-RELATED"/>
    <property type="match status" value="1"/>
</dbReference>
<sequence length="447" mass="51803">MAPYDNIADRNAQDERIEFARRLINNRSDLITLLKGSFNIGLIHENRGSGEKIVLRFPCTGTVHAPWREEKVRNEVAVLEYLREKTSIPVPRVLCWGPAEESPYQLGPFIIMDFMEGVDLSEIMETPGRDKDEVPVLNPNIDNEKLDYLFEQIAVYLLELSRLEFPRIGAISKDVASGEWTVADRPLTWNMNELVTLGDHPAEELDGMEPYERVSDSFLSKASHFKTHLERQRNVAQDDEKEAWDRFVARRVFEKLIPVYNVSDGVHSAGEGGRFRLFCDDMRPTNMLVDPETLRITAVLDWEFTNAMPAHLAADVPSWLLLKRPNVWLDEDKTDEFVRLFKPRAEQFIRAVERVETREQLRTGSTPLSAQVRDSWESGRFWLNFASRCCFDVDEVVWEFLQGEGRGEAMLDESERAQKARFVKHKMEQFQQYLKEKESDPRFAKAE</sequence>
<dbReference type="PANTHER" id="PTHR21310:SF37">
    <property type="entry name" value="AMINOGLYCOSIDE PHOSPHOTRANSFERASE DOMAIN-CONTAINING PROTEIN"/>
    <property type="match status" value="1"/>
</dbReference>
<dbReference type="Gene3D" id="3.90.1200.10">
    <property type="match status" value="1"/>
</dbReference>
<protein>
    <recommendedName>
        <fullName evidence="1">Aminoglycoside phosphotransferase domain-containing protein</fullName>
    </recommendedName>
</protein>
<organism evidence="2 3">
    <name type="scientific">Staphylotrichum longicolle</name>
    <dbReference type="NCBI Taxonomy" id="669026"/>
    <lineage>
        <taxon>Eukaryota</taxon>
        <taxon>Fungi</taxon>
        <taxon>Dikarya</taxon>
        <taxon>Ascomycota</taxon>
        <taxon>Pezizomycotina</taxon>
        <taxon>Sordariomycetes</taxon>
        <taxon>Sordariomycetidae</taxon>
        <taxon>Sordariales</taxon>
        <taxon>Chaetomiaceae</taxon>
        <taxon>Staphylotrichum</taxon>
    </lineage>
</organism>
<name>A0AAD4F951_9PEZI</name>
<keyword evidence="3" id="KW-1185">Reference proteome</keyword>
<dbReference type="AlphaFoldDB" id="A0AAD4F951"/>
<dbReference type="Gene3D" id="3.30.200.20">
    <property type="entry name" value="Phosphorylase Kinase, domain 1"/>
    <property type="match status" value="1"/>
</dbReference>
<dbReference type="Pfam" id="PF01636">
    <property type="entry name" value="APH"/>
    <property type="match status" value="1"/>
</dbReference>
<dbReference type="InterPro" id="IPR011009">
    <property type="entry name" value="Kinase-like_dom_sf"/>
</dbReference>
<dbReference type="Proteomes" id="UP001197093">
    <property type="component" value="Unassembled WGS sequence"/>
</dbReference>
<evidence type="ECO:0000259" key="1">
    <source>
        <dbReference type="Pfam" id="PF01636"/>
    </source>
</evidence>
<dbReference type="SUPFAM" id="SSF56112">
    <property type="entry name" value="Protein kinase-like (PK-like)"/>
    <property type="match status" value="1"/>
</dbReference>
<evidence type="ECO:0000313" key="3">
    <source>
        <dbReference type="Proteomes" id="UP001197093"/>
    </source>
</evidence>
<evidence type="ECO:0000313" key="2">
    <source>
        <dbReference type="EMBL" id="KAG7292988.1"/>
    </source>
</evidence>
<accession>A0AAD4F951</accession>
<comment type="caution">
    <text evidence="2">The sequence shown here is derived from an EMBL/GenBank/DDBJ whole genome shotgun (WGS) entry which is preliminary data.</text>
</comment>
<proteinExistence type="predicted"/>
<feature type="domain" description="Aminoglycoside phosphotransferase" evidence="1">
    <location>
        <begin position="52"/>
        <end position="319"/>
    </location>
</feature>
<dbReference type="EMBL" id="JAHCVI010000001">
    <property type="protein sequence ID" value="KAG7292988.1"/>
    <property type="molecule type" value="Genomic_DNA"/>
</dbReference>